<gene>
    <name evidence="2" type="ORF">GJE22_02030</name>
</gene>
<dbReference type="EMBL" id="VTFZ01000001">
    <property type="protein sequence ID" value="MRX79393.1"/>
    <property type="molecule type" value="Genomic_DNA"/>
</dbReference>
<comment type="caution">
    <text evidence="2">The sequence shown here is derived from an EMBL/GenBank/DDBJ whole genome shotgun (WGS) entry which is preliminary data.</text>
</comment>
<accession>A0A7K0G6F9</accession>
<dbReference type="Proteomes" id="UP000470010">
    <property type="component" value="Unassembled WGS sequence"/>
</dbReference>
<organism evidence="2 3">
    <name type="scientific">Enorma shizhengliae</name>
    <dbReference type="NCBI Taxonomy" id="2606615"/>
    <lineage>
        <taxon>Bacteria</taxon>
        <taxon>Bacillati</taxon>
        <taxon>Actinomycetota</taxon>
        <taxon>Coriobacteriia</taxon>
        <taxon>Coriobacteriales</taxon>
        <taxon>Coriobacteriaceae</taxon>
        <taxon>Enorma</taxon>
    </lineage>
</organism>
<proteinExistence type="predicted"/>
<dbReference type="RefSeq" id="WP_144687175.1">
    <property type="nucleotide sequence ID" value="NZ_VLLQ01000001.1"/>
</dbReference>
<name>A0A7K0G6F9_9ACTN</name>
<dbReference type="AlphaFoldDB" id="A0A7K0G6F9"/>
<protein>
    <recommendedName>
        <fullName evidence="1">Polysaccharide pyruvyl transferase domain-containing protein</fullName>
    </recommendedName>
</protein>
<reference evidence="3" key="1">
    <citation type="submission" date="2019-08" db="EMBL/GenBank/DDBJ databases">
        <title>Arthrobacter sp. nov., isolated from plateau pika and Tibetan wild ass.</title>
        <authorList>
            <person name="Ge Y."/>
        </authorList>
    </citation>
    <scope>NUCLEOTIDE SEQUENCE [LARGE SCALE GENOMIC DNA]</scope>
    <source>
        <strain evidence="3">HF-1365</strain>
    </source>
</reference>
<feature type="domain" description="Polysaccharide pyruvyl transferase" evidence="1">
    <location>
        <begin position="18"/>
        <end position="292"/>
    </location>
</feature>
<evidence type="ECO:0000313" key="3">
    <source>
        <dbReference type="Proteomes" id="UP000470010"/>
    </source>
</evidence>
<evidence type="ECO:0000313" key="2">
    <source>
        <dbReference type="EMBL" id="MRX79393.1"/>
    </source>
</evidence>
<dbReference type="Pfam" id="PF04230">
    <property type="entry name" value="PS_pyruv_trans"/>
    <property type="match status" value="1"/>
</dbReference>
<dbReference type="InterPro" id="IPR007345">
    <property type="entry name" value="Polysacch_pyruvyl_Trfase"/>
</dbReference>
<sequence>MVNAKGKVGIVTIQGRFNYGNRLQNYAVDWIYRQSGYTAESLLLDRPFSIMQAAKNTTKKLLGKMPPAPESMMSANRLAAFDKFNSCIALRTLKSLSEEVIDEYCFFSAGSDQIWRMGRSAYDEDWRFLQFSRPEQRIALAPSFGTDAPLSSAQLRRLAKYIDGYSRISVREETGARFIKEASGRDASIICDPTLVLSVQDWHSVADERIIPNYDYVFAYLLGGVSEETEKVLDVASRQGELPVIYLSDREKEGEPAAGPAEFISLIENASWIVTDSFHGSVFSAIFQRPLTIVRRGGNSAKRPQMFGRLETLADKLGIEHKIYGSQDFDFSRSADYEGVSEAIERERSKFMEYLEACLSA</sequence>
<keyword evidence="3" id="KW-1185">Reference proteome</keyword>
<evidence type="ECO:0000259" key="1">
    <source>
        <dbReference type="Pfam" id="PF04230"/>
    </source>
</evidence>